<name>A0A2C9UDQ2_MANES</name>
<protein>
    <submittedName>
        <fullName evidence="2">Uncharacterized protein</fullName>
    </submittedName>
</protein>
<organism evidence="2">
    <name type="scientific">Manihot esculenta</name>
    <name type="common">Cassava</name>
    <name type="synonym">Jatropha manihot</name>
    <dbReference type="NCBI Taxonomy" id="3983"/>
    <lineage>
        <taxon>Eukaryota</taxon>
        <taxon>Viridiplantae</taxon>
        <taxon>Streptophyta</taxon>
        <taxon>Embryophyta</taxon>
        <taxon>Tracheophyta</taxon>
        <taxon>Spermatophyta</taxon>
        <taxon>Magnoliopsida</taxon>
        <taxon>eudicotyledons</taxon>
        <taxon>Gunneridae</taxon>
        <taxon>Pentapetalae</taxon>
        <taxon>rosids</taxon>
        <taxon>fabids</taxon>
        <taxon>Malpighiales</taxon>
        <taxon>Euphorbiaceae</taxon>
        <taxon>Crotonoideae</taxon>
        <taxon>Manihoteae</taxon>
        <taxon>Manihot</taxon>
    </lineage>
</organism>
<proteinExistence type="predicted"/>
<evidence type="ECO:0000256" key="1">
    <source>
        <dbReference type="SAM" id="MobiDB-lite"/>
    </source>
</evidence>
<dbReference type="EMBL" id="CM004401">
    <property type="protein sequence ID" value="OAY28395.1"/>
    <property type="molecule type" value="Genomic_DNA"/>
</dbReference>
<evidence type="ECO:0000313" key="2">
    <source>
        <dbReference type="EMBL" id="OAY28395.1"/>
    </source>
</evidence>
<feature type="region of interest" description="Disordered" evidence="1">
    <location>
        <begin position="1"/>
        <end position="40"/>
    </location>
</feature>
<feature type="compositionally biased region" description="Polar residues" evidence="1">
    <location>
        <begin position="21"/>
        <end position="32"/>
    </location>
</feature>
<reference evidence="2" key="1">
    <citation type="submission" date="2016-02" db="EMBL/GenBank/DDBJ databases">
        <title>WGS assembly of Manihot esculenta.</title>
        <authorList>
            <person name="Bredeson J.V."/>
            <person name="Prochnik S.E."/>
            <person name="Lyons J.B."/>
            <person name="Schmutz J."/>
            <person name="Grimwood J."/>
            <person name="Vrebalov J."/>
            <person name="Bart R.S."/>
            <person name="Amuge T."/>
            <person name="Ferguson M.E."/>
            <person name="Green R."/>
            <person name="Putnam N."/>
            <person name="Stites J."/>
            <person name="Rounsley S."/>
            <person name="Rokhsar D.S."/>
        </authorList>
    </citation>
    <scope>NUCLEOTIDE SEQUENCE [LARGE SCALE GENOMIC DNA]</scope>
    <source>
        <tissue evidence="2">Leaf</tissue>
    </source>
</reference>
<accession>A0A2C9UDQ2</accession>
<sequence>MLKETMSYTTQEPAGCIIPSMSHSLSLSAEPHTTSEIDTK</sequence>
<feature type="compositionally biased region" description="Polar residues" evidence="1">
    <location>
        <begin position="1"/>
        <end position="12"/>
    </location>
</feature>
<dbReference type="AlphaFoldDB" id="A0A2C9UDQ2"/>
<gene>
    <name evidence="2" type="ORF">MANES_15G063000</name>
</gene>